<dbReference type="OrthoDB" id="4339014at2759"/>
<feature type="compositionally biased region" description="Polar residues" evidence="2">
    <location>
        <begin position="635"/>
        <end position="647"/>
    </location>
</feature>
<evidence type="ECO:0000256" key="1">
    <source>
        <dbReference type="SAM" id="Coils"/>
    </source>
</evidence>
<dbReference type="VEuPathDB" id="FungiDB:ASPZODRAFT_17799"/>
<evidence type="ECO:0000313" key="4">
    <source>
        <dbReference type="Proteomes" id="UP000184188"/>
    </source>
</evidence>
<feature type="compositionally biased region" description="Basic and acidic residues" evidence="2">
    <location>
        <begin position="555"/>
        <end position="567"/>
    </location>
</feature>
<feature type="compositionally biased region" description="Polar residues" evidence="2">
    <location>
        <begin position="662"/>
        <end position="677"/>
    </location>
</feature>
<dbReference type="GeneID" id="34613554"/>
<evidence type="ECO:0000313" key="3">
    <source>
        <dbReference type="EMBL" id="OJJ44886.1"/>
    </source>
</evidence>
<accession>A0A1L9SCH5</accession>
<dbReference type="AlphaFoldDB" id="A0A1L9SCH5"/>
<dbReference type="EMBL" id="KV878346">
    <property type="protein sequence ID" value="OJJ44886.1"/>
    <property type="molecule type" value="Genomic_DNA"/>
</dbReference>
<feature type="coiled-coil region" evidence="1">
    <location>
        <begin position="378"/>
        <end position="427"/>
    </location>
</feature>
<feature type="region of interest" description="Disordered" evidence="2">
    <location>
        <begin position="786"/>
        <end position="806"/>
    </location>
</feature>
<organism evidence="3 4">
    <name type="scientific">Penicilliopsis zonata CBS 506.65</name>
    <dbReference type="NCBI Taxonomy" id="1073090"/>
    <lineage>
        <taxon>Eukaryota</taxon>
        <taxon>Fungi</taxon>
        <taxon>Dikarya</taxon>
        <taxon>Ascomycota</taxon>
        <taxon>Pezizomycotina</taxon>
        <taxon>Eurotiomycetes</taxon>
        <taxon>Eurotiomycetidae</taxon>
        <taxon>Eurotiales</taxon>
        <taxon>Aspergillaceae</taxon>
        <taxon>Penicilliopsis</taxon>
    </lineage>
</organism>
<feature type="region of interest" description="Disordered" evidence="2">
    <location>
        <begin position="547"/>
        <end position="585"/>
    </location>
</feature>
<protein>
    <submittedName>
        <fullName evidence="3">Uncharacterized protein</fullName>
    </submittedName>
</protein>
<reference evidence="4" key="1">
    <citation type="journal article" date="2017" name="Genome Biol.">
        <title>Comparative genomics reveals high biological diversity and specific adaptations in the industrially and medically important fungal genus Aspergillus.</title>
        <authorList>
            <person name="de Vries R.P."/>
            <person name="Riley R."/>
            <person name="Wiebenga A."/>
            <person name="Aguilar-Osorio G."/>
            <person name="Amillis S."/>
            <person name="Uchima C.A."/>
            <person name="Anderluh G."/>
            <person name="Asadollahi M."/>
            <person name="Askin M."/>
            <person name="Barry K."/>
            <person name="Battaglia E."/>
            <person name="Bayram O."/>
            <person name="Benocci T."/>
            <person name="Braus-Stromeyer S.A."/>
            <person name="Caldana C."/>
            <person name="Canovas D."/>
            <person name="Cerqueira G.C."/>
            <person name="Chen F."/>
            <person name="Chen W."/>
            <person name="Choi C."/>
            <person name="Clum A."/>
            <person name="Dos Santos R.A."/>
            <person name="Damasio A.R."/>
            <person name="Diallinas G."/>
            <person name="Emri T."/>
            <person name="Fekete E."/>
            <person name="Flipphi M."/>
            <person name="Freyberg S."/>
            <person name="Gallo A."/>
            <person name="Gournas C."/>
            <person name="Habgood R."/>
            <person name="Hainaut M."/>
            <person name="Harispe M.L."/>
            <person name="Henrissat B."/>
            <person name="Hilden K.S."/>
            <person name="Hope R."/>
            <person name="Hossain A."/>
            <person name="Karabika E."/>
            <person name="Karaffa L."/>
            <person name="Karanyi Z."/>
            <person name="Krasevec N."/>
            <person name="Kuo A."/>
            <person name="Kusch H."/>
            <person name="LaButti K."/>
            <person name="Lagendijk E.L."/>
            <person name="Lapidus A."/>
            <person name="Levasseur A."/>
            <person name="Lindquist E."/>
            <person name="Lipzen A."/>
            <person name="Logrieco A.F."/>
            <person name="MacCabe A."/>
            <person name="Maekelae M.R."/>
            <person name="Malavazi I."/>
            <person name="Melin P."/>
            <person name="Meyer V."/>
            <person name="Mielnichuk N."/>
            <person name="Miskei M."/>
            <person name="Molnar A.P."/>
            <person name="Mule G."/>
            <person name="Ngan C.Y."/>
            <person name="Orejas M."/>
            <person name="Orosz E."/>
            <person name="Ouedraogo J.P."/>
            <person name="Overkamp K.M."/>
            <person name="Park H.-S."/>
            <person name="Perrone G."/>
            <person name="Piumi F."/>
            <person name="Punt P.J."/>
            <person name="Ram A.F."/>
            <person name="Ramon A."/>
            <person name="Rauscher S."/>
            <person name="Record E."/>
            <person name="Riano-Pachon D.M."/>
            <person name="Robert V."/>
            <person name="Roehrig J."/>
            <person name="Ruller R."/>
            <person name="Salamov A."/>
            <person name="Salih N.S."/>
            <person name="Samson R.A."/>
            <person name="Sandor E."/>
            <person name="Sanguinetti M."/>
            <person name="Schuetze T."/>
            <person name="Sepcic K."/>
            <person name="Shelest E."/>
            <person name="Sherlock G."/>
            <person name="Sophianopoulou V."/>
            <person name="Squina F.M."/>
            <person name="Sun H."/>
            <person name="Susca A."/>
            <person name="Todd R.B."/>
            <person name="Tsang A."/>
            <person name="Unkles S.E."/>
            <person name="van de Wiele N."/>
            <person name="van Rossen-Uffink D."/>
            <person name="Oliveira J.V."/>
            <person name="Vesth T.C."/>
            <person name="Visser J."/>
            <person name="Yu J.-H."/>
            <person name="Zhou M."/>
            <person name="Andersen M.R."/>
            <person name="Archer D.B."/>
            <person name="Baker S.E."/>
            <person name="Benoit I."/>
            <person name="Brakhage A.A."/>
            <person name="Braus G.H."/>
            <person name="Fischer R."/>
            <person name="Frisvad J.C."/>
            <person name="Goldman G.H."/>
            <person name="Houbraken J."/>
            <person name="Oakley B."/>
            <person name="Pocsi I."/>
            <person name="Scazzocchio C."/>
            <person name="Seiboth B."/>
            <person name="vanKuyk P.A."/>
            <person name="Wortman J."/>
            <person name="Dyer P.S."/>
            <person name="Grigoriev I.V."/>
        </authorList>
    </citation>
    <scope>NUCLEOTIDE SEQUENCE [LARGE SCALE GENOMIC DNA]</scope>
    <source>
        <strain evidence="4">CBS 506.65</strain>
    </source>
</reference>
<keyword evidence="4" id="KW-1185">Reference proteome</keyword>
<feature type="region of interest" description="Disordered" evidence="2">
    <location>
        <begin position="599"/>
        <end position="715"/>
    </location>
</feature>
<dbReference type="Proteomes" id="UP000184188">
    <property type="component" value="Unassembled WGS sequence"/>
</dbReference>
<dbReference type="RefSeq" id="XP_022579396.1">
    <property type="nucleotide sequence ID" value="XM_022727090.1"/>
</dbReference>
<keyword evidence="1" id="KW-0175">Coiled coil</keyword>
<evidence type="ECO:0000256" key="2">
    <source>
        <dbReference type="SAM" id="MobiDB-lite"/>
    </source>
</evidence>
<feature type="compositionally biased region" description="Basic and acidic residues" evidence="2">
    <location>
        <begin position="618"/>
        <end position="629"/>
    </location>
</feature>
<name>A0A1L9SCH5_9EURO</name>
<feature type="compositionally biased region" description="Basic and acidic residues" evidence="2">
    <location>
        <begin position="576"/>
        <end position="585"/>
    </location>
</feature>
<sequence length="827" mass="90737">MDRTHTLGVDPAGNVSPRVRIPSMASSISSGNAFAQMKENERRLPASRSASRVNELFAVIPLRPPNRPLSQASRKSSAFLDYENGLALPMPKLPHNVASDATLGQQTPNQAAKDHGESSSKVAPIITAGEEKNVTAENHAGQDSPQEVRMYMPTAVQAGVHPLSAPPHQNCVSIVDVPALSRPNRVRSAPSTPILSRRSVPLTGEINGNDEAELKRISFTRGEVVKNHTTQHEEYNSEAGPSRGSAMSVGNGYFENNRPSSSAVPGSRNGEGQAASLQTLPNQIGIGIQPGSTDFTTFGGFAPPPPHPGYRNTPTLEQVLAMHMETLHHHMNLGTERMIKVYSDTTSYTSDQMLRSIEGLQDTSRSLNLRATGQAETARQLRDLMQQLRSELDVLRRNSRLMEQRLMDHVQQELTKLRDELISMTQLSPEMQAVPGPELPLESQPCPSTAQEGGKRVWVGRRLLTLKTTNKEGASIKEDKGKQKLDHVNISEEGEIFEKEGERNGSVIPLLLGNDEHHLLPSTAGFRTPQLAGPLTPVQSLTDISSAKETAGSENQDKNTRAQEKIPESSTNPGDNIHRAEGEEDKIPARKYWGFTRRRRESEHRENRTSLTRLLKTPRKDKEGKEKGAVPDSPTRPSSASGLQTLTHPIPPVPPLPARYASQPNLRQAAAETSPSSVHPAFRTTRQQQQMRERERNRQRANLPPIPRFGNLNVNQHPVNANARGNRSLDINYRAPAPVQPNSVGHGQHNTTMPQVFGPPAPVNPGPPQIMPAFHYGGGPYDPAARPHSNRVNGSVPPPQAFPTGETFPIGEWSHANWYQNAYPREQ</sequence>
<proteinExistence type="predicted"/>
<gene>
    <name evidence="3" type="ORF">ASPZODRAFT_17799</name>
</gene>